<evidence type="ECO:0000256" key="2">
    <source>
        <dbReference type="SAM" id="MobiDB-lite"/>
    </source>
</evidence>
<feature type="compositionally biased region" description="Low complexity" evidence="2">
    <location>
        <begin position="29"/>
        <end position="40"/>
    </location>
</feature>
<protein>
    <recommendedName>
        <fullName evidence="3">PPM-type phosphatase domain-containing protein</fullName>
    </recommendedName>
</protein>
<comment type="caution">
    <text evidence="4">The sequence shown here is derived from an EMBL/GenBank/DDBJ whole genome shotgun (WGS) entry which is preliminary data.</text>
</comment>
<dbReference type="InterPro" id="IPR003594">
    <property type="entry name" value="HATPase_dom"/>
</dbReference>
<keyword evidence="1" id="KW-0378">Hydrolase</keyword>
<evidence type="ECO:0000259" key="3">
    <source>
        <dbReference type="SMART" id="SM00331"/>
    </source>
</evidence>
<dbReference type="InterPro" id="IPR001932">
    <property type="entry name" value="PPM-type_phosphatase-like_dom"/>
</dbReference>
<reference evidence="5" key="1">
    <citation type="journal article" date="2019" name="Int. J. Syst. Evol. Microbiol.">
        <title>The Global Catalogue of Microorganisms (GCM) 10K type strain sequencing project: providing services to taxonomists for standard genome sequencing and annotation.</title>
        <authorList>
            <consortium name="The Broad Institute Genomics Platform"/>
            <consortium name="The Broad Institute Genome Sequencing Center for Infectious Disease"/>
            <person name="Wu L."/>
            <person name="Ma J."/>
        </authorList>
    </citation>
    <scope>NUCLEOTIDE SEQUENCE [LARGE SCALE GENOMIC DNA]</scope>
    <source>
        <strain evidence="5">JCM 17986</strain>
    </source>
</reference>
<organism evidence="4 5">
    <name type="scientific">Yinghuangia aomiensis</name>
    <dbReference type="NCBI Taxonomy" id="676205"/>
    <lineage>
        <taxon>Bacteria</taxon>
        <taxon>Bacillati</taxon>
        <taxon>Actinomycetota</taxon>
        <taxon>Actinomycetes</taxon>
        <taxon>Kitasatosporales</taxon>
        <taxon>Streptomycetaceae</taxon>
        <taxon>Yinghuangia</taxon>
    </lineage>
</organism>
<dbReference type="CDD" id="cd16936">
    <property type="entry name" value="HATPase_RsbW-like"/>
    <property type="match status" value="1"/>
</dbReference>
<dbReference type="Pfam" id="PF07228">
    <property type="entry name" value="SpoIIE"/>
    <property type="match status" value="1"/>
</dbReference>
<gene>
    <name evidence="4" type="ORF">GCM10023205_53340</name>
</gene>
<evidence type="ECO:0000313" key="4">
    <source>
        <dbReference type="EMBL" id="GAA4978582.1"/>
    </source>
</evidence>
<proteinExistence type="predicted"/>
<dbReference type="Gene3D" id="3.30.565.10">
    <property type="entry name" value="Histidine kinase-like ATPase, C-terminal domain"/>
    <property type="match status" value="1"/>
</dbReference>
<dbReference type="PANTHER" id="PTHR43156:SF2">
    <property type="entry name" value="STAGE II SPORULATION PROTEIN E"/>
    <property type="match status" value="1"/>
</dbReference>
<dbReference type="SUPFAM" id="SSF81606">
    <property type="entry name" value="PP2C-like"/>
    <property type="match status" value="1"/>
</dbReference>
<accession>A0ABP9HUT8</accession>
<feature type="domain" description="PPM-type phosphatase" evidence="3">
    <location>
        <begin position="434"/>
        <end position="657"/>
    </location>
</feature>
<dbReference type="SMART" id="SM00331">
    <property type="entry name" value="PP2C_SIG"/>
    <property type="match status" value="1"/>
</dbReference>
<dbReference type="SUPFAM" id="SSF55781">
    <property type="entry name" value="GAF domain-like"/>
    <property type="match status" value="1"/>
</dbReference>
<feature type="compositionally biased region" description="Basic and acidic residues" evidence="2">
    <location>
        <begin position="16"/>
        <end position="27"/>
    </location>
</feature>
<keyword evidence="5" id="KW-1185">Reference proteome</keyword>
<dbReference type="Gene3D" id="3.30.450.40">
    <property type="match status" value="1"/>
</dbReference>
<evidence type="ECO:0000313" key="5">
    <source>
        <dbReference type="Proteomes" id="UP001500466"/>
    </source>
</evidence>
<dbReference type="InterPro" id="IPR029016">
    <property type="entry name" value="GAF-like_dom_sf"/>
</dbReference>
<dbReference type="Proteomes" id="UP001500466">
    <property type="component" value="Unassembled WGS sequence"/>
</dbReference>
<dbReference type="InterPro" id="IPR036457">
    <property type="entry name" value="PPM-type-like_dom_sf"/>
</dbReference>
<feature type="region of interest" description="Disordered" evidence="2">
    <location>
        <begin position="1"/>
        <end position="40"/>
    </location>
</feature>
<dbReference type="Gene3D" id="3.60.40.10">
    <property type="entry name" value="PPM-type phosphatase domain"/>
    <property type="match status" value="1"/>
</dbReference>
<dbReference type="EMBL" id="BAABHS010000020">
    <property type="protein sequence ID" value="GAA4978582.1"/>
    <property type="molecule type" value="Genomic_DNA"/>
</dbReference>
<dbReference type="SUPFAM" id="SSF55874">
    <property type="entry name" value="ATPase domain of HSP90 chaperone/DNA topoisomerase II/histidine kinase"/>
    <property type="match status" value="1"/>
</dbReference>
<name>A0ABP9HUT8_9ACTN</name>
<dbReference type="Pfam" id="PF13581">
    <property type="entry name" value="HATPase_c_2"/>
    <property type="match status" value="1"/>
</dbReference>
<evidence type="ECO:0000256" key="1">
    <source>
        <dbReference type="ARBA" id="ARBA00022801"/>
    </source>
</evidence>
<sequence>MYTGAHTSVLPLEADVAERPTEQRDESGPAESDGGASSAARARTDALRLALVSSAGARGQAEILASSLQQAVAGLCGVGGLVHLTGRARQGLKLAATDLPSDLTEQWDSIDVASDSAPARAVRENRVAWSPPVSPTSADSGCEDLGVLAAPISLDGAPIGAVSVLLDDLPAADRQQFLTALADLTGDGLRETGVPADAVTRPSDRTDGGRKAAQVAAVHEHRVAKLNAALVRALSTSDVVGAIRRHVLPLFEAGGVLVIDDTGPVPRLVGHIGYSQVFLQSVSPRAPAVPADAAAAGDAVRPPFLSTLDDLALCSDVELAAFTDFIAVHTPRFYSSLMEVENEWPAMRSLIRRSGKKSWAVLPLAVGVHRVGCCVIGWTEAYEFTESDRSLLTELAGFIAQALGNARLYEEARNRAQRLQQELLPGTLPDLGPLRAAGRYHASAGQEVGGDWYDAVPLPSGRVLAIVGDVTGHGLEQAITMGIIRHAALAIAALDLPVEELMAHLNDVVGRLSSPADDPAISAVCLAAVLDPADGTCSLVSAGHPGPILIRPGRDPELVPIPAGRPLGDAATPPAVTKIPLAEDAVLILYTDGLWSGHAPDTAALTSAIASYTEPIGFPVADGQRGAWLDGLCDAITTVCTRDPGQEKDAALLAVYAARVPSDRIAAWDLVWAPESASQARSLTADQLATWRLDDCVDAAVLIVSELFGNTVRHAIGLGGDVAAEDAGVIRLRLLHLGDSLVLEVYDGSEATPRVRHPGFEDEFGRGLQLVAMSADRWGARYAEGGKCIWATLETRTAEETRTSLAFH</sequence>
<dbReference type="PANTHER" id="PTHR43156">
    <property type="entry name" value="STAGE II SPORULATION PROTEIN E-RELATED"/>
    <property type="match status" value="1"/>
</dbReference>
<dbReference type="InterPro" id="IPR052016">
    <property type="entry name" value="Bact_Sigma-Reg"/>
</dbReference>
<dbReference type="InterPro" id="IPR036890">
    <property type="entry name" value="HATPase_C_sf"/>
</dbReference>